<keyword evidence="2" id="KW-0812">Transmembrane</keyword>
<keyword evidence="5" id="KW-1185">Reference proteome</keyword>
<feature type="transmembrane region" description="Helical" evidence="2">
    <location>
        <begin position="61"/>
        <end position="79"/>
    </location>
</feature>
<dbReference type="SUPFAM" id="SSF56219">
    <property type="entry name" value="DNase I-like"/>
    <property type="match status" value="1"/>
</dbReference>
<keyword evidence="4" id="KW-0540">Nuclease</keyword>
<dbReference type="Pfam" id="PF03372">
    <property type="entry name" value="Exo_endo_phos"/>
    <property type="match status" value="1"/>
</dbReference>
<keyword evidence="2" id="KW-1133">Transmembrane helix</keyword>
<dbReference type="RefSeq" id="WP_386818271.1">
    <property type="nucleotide sequence ID" value="NZ_JBHUIT010000002.1"/>
</dbReference>
<dbReference type="Gene3D" id="3.60.10.10">
    <property type="entry name" value="Endonuclease/exonuclease/phosphatase"/>
    <property type="match status" value="1"/>
</dbReference>
<evidence type="ECO:0000259" key="3">
    <source>
        <dbReference type="Pfam" id="PF03372"/>
    </source>
</evidence>
<name>A0ABW5D6L3_9BACT</name>
<accession>A0ABW5D6L3</accession>
<evidence type="ECO:0000313" key="5">
    <source>
        <dbReference type="Proteomes" id="UP001597375"/>
    </source>
</evidence>
<dbReference type="Proteomes" id="UP001597375">
    <property type="component" value="Unassembled WGS sequence"/>
</dbReference>
<feature type="compositionally biased region" description="Basic and acidic residues" evidence="1">
    <location>
        <begin position="332"/>
        <end position="346"/>
    </location>
</feature>
<dbReference type="GO" id="GO:0004519">
    <property type="term" value="F:endonuclease activity"/>
    <property type="evidence" value="ECO:0007669"/>
    <property type="project" value="UniProtKB-KW"/>
</dbReference>
<evidence type="ECO:0000256" key="2">
    <source>
        <dbReference type="SAM" id="Phobius"/>
    </source>
</evidence>
<feature type="domain" description="Endonuclease/exonuclease/phosphatase" evidence="3">
    <location>
        <begin position="104"/>
        <end position="308"/>
    </location>
</feature>
<proteinExistence type="predicted"/>
<keyword evidence="4" id="KW-0255">Endonuclease</keyword>
<protein>
    <submittedName>
        <fullName evidence="4">Endonuclease/exonuclease/phosphatase family protein</fullName>
    </submittedName>
</protein>
<organism evidence="4 5">
    <name type="scientific">Luteolibacter algae</name>
    <dbReference type="NCBI Taxonomy" id="454151"/>
    <lineage>
        <taxon>Bacteria</taxon>
        <taxon>Pseudomonadati</taxon>
        <taxon>Verrucomicrobiota</taxon>
        <taxon>Verrucomicrobiia</taxon>
        <taxon>Verrucomicrobiales</taxon>
        <taxon>Verrucomicrobiaceae</taxon>
        <taxon>Luteolibacter</taxon>
    </lineage>
</organism>
<reference evidence="5" key="1">
    <citation type="journal article" date="2019" name="Int. J. Syst. Evol. Microbiol.">
        <title>The Global Catalogue of Microorganisms (GCM) 10K type strain sequencing project: providing services to taxonomists for standard genome sequencing and annotation.</title>
        <authorList>
            <consortium name="The Broad Institute Genomics Platform"/>
            <consortium name="The Broad Institute Genome Sequencing Center for Infectious Disease"/>
            <person name="Wu L."/>
            <person name="Ma J."/>
        </authorList>
    </citation>
    <scope>NUCLEOTIDE SEQUENCE [LARGE SCALE GENOMIC DNA]</scope>
    <source>
        <strain evidence="5">CGMCC 4.7106</strain>
    </source>
</reference>
<dbReference type="EMBL" id="JBHUIT010000002">
    <property type="protein sequence ID" value="MFD2255614.1"/>
    <property type="molecule type" value="Genomic_DNA"/>
</dbReference>
<gene>
    <name evidence="4" type="ORF">ACFSSA_02915</name>
</gene>
<dbReference type="InterPro" id="IPR036691">
    <property type="entry name" value="Endo/exonu/phosph_ase_sf"/>
</dbReference>
<evidence type="ECO:0000313" key="4">
    <source>
        <dbReference type="EMBL" id="MFD2255614.1"/>
    </source>
</evidence>
<keyword evidence="2" id="KW-0472">Membrane</keyword>
<dbReference type="InterPro" id="IPR005135">
    <property type="entry name" value="Endo/exonuclease/phosphatase"/>
</dbReference>
<feature type="transmembrane region" description="Helical" evidence="2">
    <location>
        <begin position="31"/>
        <end position="52"/>
    </location>
</feature>
<keyword evidence="4" id="KW-0378">Hydrolase</keyword>
<evidence type="ECO:0000256" key="1">
    <source>
        <dbReference type="SAM" id="MobiDB-lite"/>
    </source>
</evidence>
<feature type="region of interest" description="Disordered" evidence="1">
    <location>
        <begin position="320"/>
        <end position="346"/>
    </location>
</feature>
<comment type="caution">
    <text evidence="4">The sequence shown here is derived from an EMBL/GenBank/DDBJ whole genome shotgun (WGS) entry which is preliminary data.</text>
</comment>
<sequence>MIFQLLALFITIGTFIPLIRCDYWMIRGWDFPRIQLFVAGLLVMPGLFIFGFSDSETGRDWLIIFLLASALLALAIWMWRYTPLHKKEVLDGTSEIRIKFLVSNVLMYNRKSDKLLSHIREYQPDIFVALETDKWWNDKLSNLSGQYPHAVELPQEDTYGMVVRSRIPLIGTTVEYIIRENIPSVHAAIHLSDGTLVKLHILHPKPPFPDEDSTSTDRDAELLIIGKRAEEHGGPTIVLGDLNDVAWSRTTRLFQKISRLLDPRVGRGFFSTFHAHHWFLRWPLDHIFISDHFRVIHLKRLPSVGSDHFPMFAEFCYQPEGANHQEAPEEQSGDKAEADEKISAAN</sequence>